<dbReference type="Proteomes" id="UP001164081">
    <property type="component" value="Chromosome"/>
</dbReference>
<organism evidence="1 2">
    <name type="scientific">Acinetobacter ursingii</name>
    <dbReference type="NCBI Taxonomy" id="108980"/>
    <lineage>
        <taxon>Bacteria</taxon>
        <taxon>Pseudomonadati</taxon>
        <taxon>Pseudomonadota</taxon>
        <taxon>Gammaproteobacteria</taxon>
        <taxon>Moraxellales</taxon>
        <taxon>Moraxellaceae</taxon>
        <taxon>Acinetobacter</taxon>
    </lineage>
</organism>
<sequence>MIIALASTKMNLMTLLWGWKKTLQGEKSKKMLFFVSFLNTQTLCLFLASD</sequence>
<reference evidence="1" key="1">
    <citation type="journal article" date="2022" name="J Glob Antimicrob Resist">
        <title>Comparative analysis of IMP-4- and OXA-58-containing plasmids of three carbapenemase-producing Acinetobacter ursingii strains in the Netherlands.</title>
        <authorList>
            <person name="Hendrickx A.P.A."/>
            <person name="Schade R.P."/>
            <person name="Landman F."/>
            <person name="Bosch T."/>
            <person name="Schouls L.M."/>
            <person name="van Dijk K."/>
        </authorList>
    </citation>
    <scope>NUCLEOTIDE SEQUENCE</scope>
    <source>
        <strain evidence="1">RIVM_C010761</strain>
    </source>
</reference>
<evidence type="ECO:0000313" key="2">
    <source>
        <dbReference type="Proteomes" id="UP001164081"/>
    </source>
</evidence>
<protein>
    <submittedName>
        <fullName evidence="1">Uncharacterized protein</fullName>
    </submittedName>
</protein>
<name>A0A3G9FRN8_9GAMM</name>
<accession>A0A3G9FRN8</accession>
<dbReference type="AlphaFoldDB" id="A0A3G9FRN8"/>
<dbReference type="EMBL" id="CP089044">
    <property type="protein sequence ID" value="UYF74483.1"/>
    <property type="molecule type" value="Genomic_DNA"/>
</dbReference>
<proteinExistence type="predicted"/>
<dbReference type="RefSeq" id="WP_154647390.1">
    <property type="nucleotide sequence ID" value="NZ_AP018824.1"/>
</dbReference>
<evidence type="ECO:0000313" key="1">
    <source>
        <dbReference type="EMBL" id="UYF74483.1"/>
    </source>
</evidence>
<gene>
    <name evidence="1" type="ORF">LSO58_11580</name>
</gene>